<dbReference type="AlphaFoldDB" id="A0AAD8R751"/>
<comment type="caution">
    <text evidence="2">The sequence shown here is derived from an EMBL/GenBank/DDBJ whole genome shotgun (WGS) entry which is preliminary data.</text>
</comment>
<sequence>MTREWKADAVRSAGPPTAAAPSAAAQRRASDFGRRPAPPPAHAGDAPASFSRLQMRGKKSEGQQFGFDGRGFVLYIWRMERGYGRISSGCGELRIVKELYRQFILLLRFRDGCGIFDPFDDFLSATNNVRLAQGGVATMARAVATVWRLKMKGFSRISL</sequence>
<gene>
    <name evidence="2" type="ORF">QYE76_020753</name>
</gene>
<organism evidence="2 3">
    <name type="scientific">Lolium multiflorum</name>
    <name type="common">Italian ryegrass</name>
    <name type="synonym">Lolium perenne subsp. multiflorum</name>
    <dbReference type="NCBI Taxonomy" id="4521"/>
    <lineage>
        <taxon>Eukaryota</taxon>
        <taxon>Viridiplantae</taxon>
        <taxon>Streptophyta</taxon>
        <taxon>Embryophyta</taxon>
        <taxon>Tracheophyta</taxon>
        <taxon>Spermatophyta</taxon>
        <taxon>Magnoliopsida</taxon>
        <taxon>Liliopsida</taxon>
        <taxon>Poales</taxon>
        <taxon>Poaceae</taxon>
        <taxon>BOP clade</taxon>
        <taxon>Pooideae</taxon>
        <taxon>Poodae</taxon>
        <taxon>Poeae</taxon>
        <taxon>Poeae Chloroplast Group 2 (Poeae type)</taxon>
        <taxon>Loliodinae</taxon>
        <taxon>Loliinae</taxon>
        <taxon>Lolium</taxon>
    </lineage>
</organism>
<reference evidence="2" key="1">
    <citation type="submission" date="2023-07" db="EMBL/GenBank/DDBJ databases">
        <title>A chromosome-level genome assembly of Lolium multiflorum.</title>
        <authorList>
            <person name="Chen Y."/>
            <person name="Copetti D."/>
            <person name="Kolliker R."/>
            <person name="Studer B."/>
        </authorList>
    </citation>
    <scope>NUCLEOTIDE SEQUENCE</scope>
    <source>
        <strain evidence="2">02402/16</strain>
        <tissue evidence="2">Leaf</tissue>
    </source>
</reference>
<dbReference type="EMBL" id="JAUUTY010000006">
    <property type="protein sequence ID" value="KAK1615236.1"/>
    <property type="molecule type" value="Genomic_DNA"/>
</dbReference>
<evidence type="ECO:0000313" key="3">
    <source>
        <dbReference type="Proteomes" id="UP001231189"/>
    </source>
</evidence>
<protein>
    <submittedName>
        <fullName evidence="2">Uncharacterized protein</fullName>
    </submittedName>
</protein>
<accession>A0AAD8R751</accession>
<feature type="region of interest" description="Disordered" evidence="1">
    <location>
        <begin position="1"/>
        <end position="48"/>
    </location>
</feature>
<evidence type="ECO:0000313" key="2">
    <source>
        <dbReference type="EMBL" id="KAK1615236.1"/>
    </source>
</evidence>
<dbReference type="Proteomes" id="UP001231189">
    <property type="component" value="Unassembled WGS sequence"/>
</dbReference>
<name>A0AAD8R751_LOLMU</name>
<keyword evidence="3" id="KW-1185">Reference proteome</keyword>
<evidence type="ECO:0000256" key="1">
    <source>
        <dbReference type="SAM" id="MobiDB-lite"/>
    </source>
</evidence>
<proteinExistence type="predicted"/>
<feature type="compositionally biased region" description="Low complexity" evidence="1">
    <location>
        <begin position="11"/>
        <end position="27"/>
    </location>
</feature>